<keyword evidence="3" id="KW-0963">Cytoplasm</keyword>
<feature type="domain" description="C2H2-type" evidence="8">
    <location>
        <begin position="78"/>
        <end position="99"/>
    </location>
</feature>
<feature type="compositionally biased region" description="Acidic residues" evidence="7">
    <location>
        <begin position="33"/>
        <end position="42"/>
    </location>
</feature>
<reference evidence="9 10" key="1">
    <citation type="submission" date="2023-08" db="EMBL/GenBank/DDBJ databases">
        <title>Black Yeasts Isolated from many extreme environments.</title>
        <authorList>
            <person name="Coleine C."/>
            <person name="Stajich J.E."/>
            <person name="Selbmann L."/>
        </authorList>
    </citation>
    <scope>NUCLEOTIDE SEQUENCE [LARGE SCALE GENOMIC DNA]</scope>
    <source>
        <strain evidence="9 10">CCFEE 5935</strain>
    </source>
</reference>
<dbReference type="GO" id="GO:0046872">
    <property type="term" value="F:metal ion binding"/>
    <property type="evidence" value="ECO:0007669"/>
    <property type="project" value="UniProtKB-KW"/>
</dbReference>
<dbReference type="InterPro" id="IPR040048">
    <property type="entry name" value="ZNF277"/>
</dbReference>
<comment type="similarity">
    <text evidence="6">Belongs to the ZNF277 family.</text>
</comment>
<dbReference type="InterPro" id="IPR013087">
    <property type="entry name" value="Znf_C2H2_type"/>
</dbReference>
<comment type="caution">
    <text evidence="9">The sequence shown here is derived from an EMBL/GenBank/DDBJ whole genome shotgun (WGS) entry which is preliminary data.</text>
</comment>
<evidence type="ECO:0000256" key="3">
    <source>
        <dbReference type="ARBA" id="ARBA00022490"/>
    </source>
</evidence>
<dbReference type="SUPFAM" id="SSF57667">
    <property type="entry name" value="beta-beta-alpha zinc fingers"/>
    <property type="match status" value="1"/>
</dbReference>
<sequence length="185" mass="20007">MTAEATTKLPPGWWIRTHDGSFAGPPPIPQDYTNDDDSEVDGVDGQSVVDDEGGLDIRPDSPGWEDMEADTESLTVQCLLCPQQFSSPNLMLEHCSSSHNFDFVNVVRSRGLDFYGAIKLVNLVRSQVPGLANPDQLAVASLDSDDLLKPVLENDALLFSLDDVVDFEALAEQTQEEAAGVDNAG</sequence>
<dbReference type="PROSITE" id="PS00028">
    <property type="entry name" value="ZINC_FINGER_C2H2_1"/>
    <property type="match status" value="1"/>
</dbReference>
<dbReference type="GO" id="GO:0005737">
    <property type="term" value="C:cytoplasm"/>
    <property type="evidence" value="ECO:0007669"/>
    <property type="project" value="UniProtKB-SubCell"/>
</dbReference>
<dbReference type="AlphaFoldDB" id="A0AAV9PSX0"/>
<organism evidence="9 10">
    <name type="scientific">Saxophila tyrrhenica</name>
    <dbReference type="NCBI Taxonomy" id="1690608"/>
    <lineage>
        <taxon>Eukaryota</taxon>
        <taxon>Fungi</taxon>
        <taxon>Dikarya</taxon>
        <taxon>Ascomycota</taxon>
        <taxon>Pezizomycotina</taxon>
        <taxon>Dothideomycetes</taxon>
        <taxon>Dothideomycetidae</taxon>
        <taxon>Mycosphaerellales</taxon>
        <taxon>Extremaceae</taxon>
        <taxon>Saxophila</taxon>
    </lineage>
</organism>
<keyword evidence="5" id="KW-0862">Zinc</keyword>
<comment type="subcellular location">
    <subcellularLocation>
        <location evidence="1">Cytoplasm</location>
    </subcellularLocation>
</comment>
<dbReference type="Proteomes" id="UP001337655">
    <property type="component" value="Unassembled WGS sequence"/>
</dbReference>
<dbReference type="GeneID" id="89921927"/>
<dbReference type="PANTHER" id="PTHR13267:SF3">
    <property type="entry name" value="ZINC FINGER PROTEIN 277"/>
    <property type="match status" value="1"/>
</dbReference>
<dbReference type="PANTHER" id="PTHR13267">
    <property type="entry name" value="ZINC FINGER PROTEIN 277"/>
    <property type="match status" value="1"/>
</dbReference>
<feature type="region of interest" description="Disordered" evidence="7">
    <location>
        <begin position="1"/>
        <end position="61"/>
    </location>
</feature>
<dbReference type="InterPro" id="IPR049482">
    <property type="entry name" value="ANM3-like_C2H2_Zf"/>
</dbReference>
<evidence type="ECO:0000256" key="4">
    <source>
        <dbReference type="ARBA" id="ARBA00022723"/>
    </source>
</evidence>
<dbReference type="Pfam" id="PF21137">
    <property type="entry name" value="ANM3_C2H2_Zf"/>
    <property type="match status" value="1"/>
</dbReference>
<evidence type="ECO:0000259" key="8">
    <source>
        <dbReference type="PROSITE" id="PS00028"/>
    </source>
</evidence>
<evidence type="ECO:0000313" key="9">
    <source>
        <dbReference type="EMBL" id="KAK5175438.1"/>
    </source>
</evidence>
<evidence type="ECO:0000256" key="2">
    <source>
        <dbReference type="ARBA" id="ARBA00011925"/>
    </source>
</evidence>
<protein>
    <recommendedName>
        <fullName evidence="2">type I protein arginine methyltransferase</fullName>
        <ecNumber evidence="2">2.1.1.319</ecNumber>
    </recommendedName>
</protein>
<proteinExistence type="inferred from homology"/>
<keyword evidence="10" id="KW-1185">Reference proteome</keyword>
<evidence type="ECO:0000256" key="6">
    <source>
        <dbReference type="ARBA" id="ARBA00034119"/>
    </source>
</evidence>
<gene>
    <name evidence="9" type="ORF">LTR77_000577</name>
</gene>
<dbReference type="InterPro" id="IPR036236">
    <property type="entry name" value="Znf_C2H2_sf"/>
</dbReference>
<dbReference type="RefSeq" id="XP_064664076.1">
    <property type="nucleotide sequence ID" value="XM_064797842.1"/>
</dbReference>
<accession>A0AAV9PSX0</accession>
<keyword evidence="4" id="KW-0479">Metal-binding</keyword>
<evidence type="ECO:0000256" key="1">
    <source>
        <dbReference type="ARBA" id="ARBA00004496"/>
    </source>
</evidence>
<dbReference type="GO" id="GO:0035242">
    <property type="term" value="F:protein-arginine omega-N asymmetric methyltransferase activity"/>
    <property type="evidence" value="ECO:0007669"/>
    <property type="project" value="UniProtKB-EC"/>
</dbReference>
<evidence type="ECO:0000256" key="5">
    <source>
        <dbReference type="ARBA" id="ARBA00022833"/>
    </source>
</evidence>
<dbReference type="EC" id="2.1.1.319" evidence="2"/>
<name>A0AAV9PSX0_9PEZI</name>
<evidence type="ECO:0000256" key="7">
    <source>
        <dbReference type="SAM" id="MobiDB-lite"/>
    </source>
</evidence>
<evidence type="ECO:0000313" key="10">
    <source>
        <dbReference type="Proteomes" id="UP001337655"/>
    </source>
</evidence>
<dbReference type="EMBL" id="JAVRRT010000001">
    <property type="protein sequence ID" value="KAK5175438.1"/>
    <property type="molecule type" value="Genomic_DNA"/>
</dbReference>